<dbReference type="RefSeq" id="WP_152098014.1">
    <property type="nucleotide sequence ID" value="NZ_AP021861.1"/>
</dbReference>
<evidence type="ECO:0000313" key="2">
    <source>
        <dbReference type="Proteomes" id="UP000326837"/>
    </source>
</evidence>
<dbReference type="KEGG" id="lpav:PLANPX_1569"/>
<proteinExistence type="predicted"/>
<organism evidence="1 2">
    <name type="scientific">Lacipirellula parvula</name>
    <dbReference type="NCBI Taxonomy" id="2650471"/>
    <lineage>
        <taxon>Bacteria</taxon>
        <taxon>Pseudomonadati</taxon>
        <taxon>Planctomycetota</taxon>
        <taxon>Planctomycetia</taxon>
        <taxon>Pirellulales</taxon>
        <taxon>Lacipirellulaceae</taxon>
        <taxon>Lacipirellula</taxon>
    </lineage>
</organism>
<sequence>MRRREATQCLGQEEIRRLMLEVVANDPSLVESRLHGIQTTASDDRLRRCVKEEIDRRGASHLLHFVGGANAIS</sequence>
<accession>A0A5K7X828</accession>
<evidence type="ECO:0000313" key="1">
    <source>
        <dbReference type="EMBL" id="BBO31957.1"/>
    </source>
</evidence>
<name>A0A5K7X828_9BACT</name>
<dbReference type="Proteomes" id="UP000326837">
    <property type="component" value="Chromosome"/>
</dbReference>
<gene>
    <name evidence="1" type="ORF">PLANPX_1569</name>
</gene>
<dbReference type="AlphaFoldDB" id="A0A5K7X828"/>
<keyword evidence="2" id="KW-1185">Reference proteome</keyword>
<dbReference type="EMBL" id="AP021861">
    <property type="protein sequence ID" value="BBO31957.1"/>
    <property type="molecule type" value="Genomic_DNA"/>
</dbReference>
<reference evidence="2" key="1">
    <citation type="submission" date="2019-10" db="EMBL/GenBank/DDBJ databases">
        <title>Lacipirellula parvula gen. nov., sp. nov., representing a lineage of planctomycetes widespread in freshwater anoxic habitats, and description of the family Lacipirellulaceae.</title>
        <authorList>
            <person name="Dedysh S.N."/>
            <person name="Kulichevskaya I.S."/>
            <person name="Beletsky A.V."/>
            <person name="Rakitin A.L."/>
            <person name="Mardanov A.V."/>
            <person name="Ivanova A.A."/>
            <person name="Saltykova V.X."/>
            <person name="Rijpstra W.I.C."/>
            <person name="Sinninghe Damste J.S."/>
            <person name="Ravin N.V."/>
        </authorList>
    </citation>
    <scope>NUCLEOTIDE SEQUENCE [LARGE SCALE GENOMIC DNA]</scope>
    <source>
        <strain evidence="2">PX69</strain>
    </source>
</reference>
<protein>
    <submittedName>
        <fullName evidence="1">Uncharacterized protein</fullName>
    </submittedName>
</protein>